<evidence type="ECO:0000313" key="9">
    <source>
        <dbReference type="EMBL" id="PWA33474.1"/>
    </source>
</evidence>
<dbReference type="AlphaFoldDB" id="A0A315WC76"/>
<keyword evidence="3" id="KW-0689">Ribosomal protein</keyword>
<evidence type="ECO:0000256" key="7">
    <source>
        <dbReference type="ARBA" id="ARBA00075605"/>
    </source>
</evidence>
<evidence type="ECO:0000256" key="2">
    <source>
        <dbReference type="ARBA" id="ARBA00006227"/>
    </source>
</evidence>
<feature type="region of interest" description="Disordered" evidence="8">
    <location>
        <begin position="286"/>
        <end position="309"/>
    </location>
</feature>
<dbReference type="InterPro" id="IPR036899">
    <property type="entry name" value="Ribosomal_uL13_sf"/>
</dbReference>
<dbReference type="PANTHER" id="PTHR11545:SF2">
    <property type="entry name" value="LARGE RIBOSOMAL SUBUNIT PROTEIN UL13M"/>
    <property type="match status" value="1"/>
</dbReference>
<name>A0A315WC76_GAMAF</name>
<organism evidence="9 10">
    <name type="scientific">Gambusia affinis</name>
    <name type="common">Western mosquitofish</name>
    <name type="synonym">Heterandria affinis</name>
    <dbReference type="NCBI Taxonomy" id="33528"/>
    <lineage>
        <taxon>Eukaryota</taxon>
        <taxon>Metazoa</taxon>
        <taxon>Chordata</taxon>
        <taxon>Craniata</taxon>
        <taxon>Vertebrata</taxon>
        <taxon>Euteleostomi</taxon>
        <taxon>Actinopterygii</taxon>
        <taxon>Neopterygii</taxon>
        <taxon>Teleostei</taxon>
        <taxon>Neoteleostei</taxon>
        <taxon>Acanthomorphata</taxon>
        <taxon>Ovalentaria</taxon>
        <taxon>Atherinomorphae</taxon>
        <taxon>Cyprinodontiformes</taxon>
        <taxon>Poeciliidae</taxon>
        <taxon>Poeciliinae</taxon>
        <taxon>Gambusia</taxon>
    </lineage>
</organism>
<evidence type="ECO:0000313" key="10">
    <source>
        <dbReference type="Proteomes" id="UP000250572"/>
    </source>
</evidence>
<dbReference type="EMBL" id="NHOQ01000034">
    <property type="protein sequence ID" value="PWA33474.1"/>
    <property type="molecule type" value="Genomic_DNA"/>
</dbReference>
<gene>
    <name evidence="9" type="ORF">CCH79_00007516</name>
</gene>
<keyword evidence="10" id="KW-1185">Reference proteome</keyword>
<comment type="caution">
    <text evidence="9">The sequence shown here is derived from an EMBL/GenBank/DDBJ whole genome shotgun (WGS) entry which is preliminary data.</text>
</comment>
<dbReference type="GO" id="GO:0005762">
    <property type="term" value="C:mitochondrial large ribosomal subunit"/>
    <property type="evidence" value="ECO:0007669"/>
    <property type="project" value="TreeGrafter"/>
</dbReference>
<comment type="subcellular location">
    <subcellularLocation>
        <location evidence="1">Mitochondrion</location>
    </subcellularLocation>
</comment>
<evidence type="ECO:0000256" key="4">
    <source>
        <dbReference type="ARBA" id="ARBA00023128"/>
    </source>
</evidence>
<protein>
    <recommendedName>
        <fullName evidence="6">Large ribosomal subunit protein uL13m</fullName>
    </recommendedName>
    <alternativeName>
        <fullName evidence="7">39S ribosomal protein L13, mitochondrial</fullName>
    </alternativeName>
</protein>
<feature type="region of interest" description="Disordered" evidence="8">
    <location>
        <begin position="1"/>
        <end position="21"/>
    </location>
</feature>
<accession>A0A315WC76</accession>
<comment type="similarity">
    <text evidence="2">Belongs to the universal ribosomal protein uL13 family.</text>
</comment>
<dbReference type="CDD" id="cd00392">
    <property type="entry name" value="Ribosomal_L13"/>
    <property type="match status" value="1"/>
</dbReference>
<dbReference type="Proteomes" id="UP000250572">
    <property type="component" value="Unassembled WGS sequence"/>
</dbReference>
<dbReference type="GO" id="GO:0017148">
    <property type="term" value="P:negative regulation of translation"/>
    <property type="evidence" value="ECO:0007669"/>
    <property type="project" value="TreeGrafter"/>
</dbReference>
<proteinExistence type="inferred from homology"/>
<dbReference type="SUPFAM" id="SSF52161">
    <property type="entry name" value="Ribosomal protein L13"/>
    <property type="match status" value="1"/>
</dbReference>
<dbReference type="PANTHER" id="PTHR11545">
    <property type="entry name" value="RIBOSOMAL PROTEIN L13"/>
    <property type="match status" value="1"/>
</dbReference>
<dbReference type="InterPro" id="IPR005823">
    <property type="entry name" value="Ribosomal_uL13_bac-type"/>
</dbReference>
<dbReference type="Gene3D" id="3.90.1180.10">
    <property type="entry name" value="Ribosomal protein L13"/>
    <property type="match status" value="1"/>
</dbReference>
<dbReference type="FunFam" id="3.90.1180.10:FF:000030">
    <property type="entry name" value="39S ribosomal protein L13, mitochondrial"/>
    <property type="match status" value="1"/>
</dbReference>
<evidence type="ECO:0000256" key="5">
    <source>
        <dbReference type="ARBA" id="ARBA00023274"/>
    </source>
</evidence>
<dbReference type="GO" id="GO:0003729">
    <property type="term" value="F:mRNA binding"/>
    <property type="evidence" value="ECO:0007669"/>
    <property type="project" value="TreeGrafter"/>
</dbReference>
<sequence>MTQNPPAGSHDPEASSHSQSPALASNLKGGQVIGLVAATKHRTLVFIPPNYKTAISSVACTSSKVLILEYPKASVAIKWLPIISQWATFARSWFLIDARMQPPGKIATMCSVRLQGKHKPIYHALSDCGDHVVVINAKHIAFSGNKWEQKVYSSHTGFPGGFKQVTAAQLHLKDPKAIVRLAVYGMLPRNLHRRTMMQRLHIFPEDELPDDIRANLTEELPQPREIPRKLSEYTQEEIDTFPRLWIPVRVPSERPFLTGYWSSVVIHASRQVVTLNIPSIITPVLPPPHGGGDGGRYQPYNPPQRQPYNPAAVAYNHRRGGGEEEQDAYYRGYHSQFNYEHHGYYPGNSEDVELRSPGVVRRFSQSVVTEEN</sequence>
<dbReference type="HAMAP" id="MF_01366">
    <property type="entry name" value="Ribosomal_uL13"/>
    <property type="match status" value="1"/>
</dbReference>
<evidence type="ECO:0000256" key="8">
    <source>
        <dbReference type="SAM" id="MobiDB-lite"/>
    </source>
</evidence>
<dbReference type="GO" id="GO:0003735">
    <property type="term" value="F:structural constituent of ribosome"/>
    <property type="evidence" value="ECO:0007669"/>
    <property type="project" value="InterPro"/>
</dbReference>
<reference evidence="9 10" key="1">
    <citation type="journal article" date="2018" name="G3 (Bethesda)">
        <title>A High-Quality Reference Genome for the Invasive Mosquitofish Gambusia affinis Using a Chicago Library.</title>
        <authorList>
            <person name="Hoffberg S.L."/>
            <person name="Troendle N.J."/>
            <person name="Glenn T.C."/>
            <person name="Mahmud O."/>
            <person name="Louha S."/>
            <person name="Chalopin D."/>
            <person name="Bennetzen J.L."/>
            <person name="Mauricio R."/>
        </authorList>
    </citation>
    <scope>NUCLEOTIDE SEQUENCE [LARGE SCALE GENOMIC DNA]</scope>
    <source>
        <strain evidence="9">NE01/NJP1002.9</strain>
        <tissue evidence="9">Muscle</tissue>
    </source>
</reference>
<dbReference type="GO" id="GO:0006412">
    <property type="term" value="P:translation"/>
    <property type="evidence" value="ECO:0007669"/>
    <property type="project" value="InterPro"/>
</dbReference>
<dbReference type="STRING" id="33528.ENSGAFP00000002949"/>
<dbReference type="InterPro" id="IPR005822">
    <property type="entry name" value="Ribosomal_uL13"/>
</dbReference>
<keyword evidence="4" id="KW-0496">Mitochondrion</keyword>
<dbReference type="NCBIfam" id="TIGR01066">
    <property type="entry name" value="rplM_bact"/>
    <property type="match status" value="1"/>
</dbReference>
<dbReference type="Pfam" id="PF00572">
    <property type="entry name" value="Ribosomal_L13"/>
    <property type="match status" value="1"/>
</dbReference>
<evidence type="ECO:0000256" key="6">
    <source>
        <dbReference type="ARBA" id="ARBA00068950"/>
    </source>
</evidence>
<evidence type="ECO:0000256" key="3">
    <source>
        <dbReference type="ARBA" id="ARBA00022980"/>
    </source>
</evidence>
<evidence type="ECO:0000256" key="1">
    <source>
        <dbReference type="ARBA" id="ARBA00004173"/>
    </source>
</evidence>
<keyword evidence="5" id="KW-0687">Ribonucleoprotein</keyword>